<dbReference type="AlphaFoldDB" id="A0A6A5WYE6"/>
<evidence type="ECO:0000256" key="1">
    <source>
        <dbReference type="SAM" id="MobiDB-lite"/>
    </source>
</evidence>
<dbReference type="EMBL" id="ML977569">
    <property type="protein sequence ID" value="KAF2004095.1"/>
    <property type="molecule type" value="Genomic_DNA"/>
</dbReference>
<proteinExistence type="predicted"/>
<dbReference type="OrthoDB" id="6133115at2759"/>
<keyword evidence="4" id="KW-1185">Reference proteome</keyword>
<accession>A0A6A5WYE6</accession>
<feature type="domain" description="Oxidoreductase acuF-like C2H2 type zinc-finger" evidence="2">
    <location>
        <begin position="68"/>
        <end position="96"/>
    </location>
</feature>
<gene>
    <name evidence="3" type="ORF">P154DRAFT_617341</name>
</gene>
<dbReference type="PANTHER" id="PTHR35391">
    <property type="entry name" value="C2H2-TYPE DOMAIN-CONTAINING PROTEIN-RELATED"/>
    <property type="match status" value="1"/>
</dbReference>
<evidence type="ECO:0000313" key="4">
    <source>
        <dbReference type="Proteomes" id="UP000799779"/>
    </source>
</evidence>
<sequence>MNSVGDQGVSPTPGIVRSESVEGVIYEYRTFETFYDAVSVTTTKTTASGFSERVTDIPPPPNIPRGSKEVECPYCFTMLLTKDLSGSRWKTHFLRDVEPYFCLSTDCSEQWVEFGHRQAWITHMRRQHSPKSWRCFLCSKTGEAAEDCTSHLKEEHAMDDAQSLKTTTAMTRQGPVYESCPFCGFEGDKDVMSVEIFNGGKRLEEKKVMEGNLTMLNHIAGHLEVIALIALPYPKEEERRQGTATYSLPTNDRSVQSSTLSWGSEEKDSVEPTEIRDRDEWGFMGLYERHQGPYHVVIHVPRSLGLGRIS</sequence>
<feature type="compositionally biased region" description="Polar residues" evidence="1">
    <location>
        <begin position="242"/>
        <end position="262"/>
    </location>
</feature>
<dbReference type="PANTHER" id="PTHR35391:SF7">
    <property type="entry name" value="C2H2-TYPE DOMAIN-CONTAINING PROTEIN"/>
    <property type="match status" value="1"/>
</dbReference>
<reference evidence="3" key="1">
    <citation type="journal article" date="2020" name="Stud. Mycol.">
        <title>101 Dothideomycetes genomes: a test case for predicting lifestyles and emergence of pathogens.</title>
        <authorList>
            <person name="Haridas S."/>
            <person name="Albert R."/>
            <person name="Binder M."/>
            <person name="Bloem J."/>
            <person name="Labutti K."/>
            <person name="Salamov A."/>
            <person name="Andreopoulos B."/>
            <person name="Baker S."/>
            <person name="Barry K."/>
            <person name="Bills G."/>
            <person name="Bluhm B."/>
            <person name="Cannon C."/>
            <person name="Castanera R."/>
            <person name="Culley D."/>
            <person name="Daum C."/>
            <person name="Ezra D."/>
            <person name="Gonzalez J."/>
            <person name="Henrissat B."/>
            <person name="Kuo A."/>
            <person name="Liang C."/>
            <person name="Lipzen A."/>
            <person name="Lutzoni F."/>
            <person name="Magnuson J."/>
            <person name="Mondo S."/>
            <person name="Nolan M."/>
            <person name="Ohm R."/>
            <person name="Pangilinan J."/>
            <person name="Park H.-J."/>
            <person name="Ramirez L."/>
            <person name="Alfaro M."/>
            <person name="Sun H."/>
            <person name="Tritt A."/>
            <person name="Yoshinaga Y."/>
            <person name="Zwiers L.-H."/>
            <person name="Turgeon B."/>
            <person name="Goodwin S."/>
            <person name="Spatafora J."/>
            <person name="Crous P."/>
            <person name="Grigoriev I."/>
        </authorList>
    </citation>
    <scope>NUCLEOTIDE SEQUENCE</scope>
    <source>
        <strain evidence="3">CBS 123094</strain>
    </source>
</reference>
<dbReference type="Pfam" id="PF26082">
    <property type="entry name" value="zf-C2H2_AcuF"/>
    <property type="match status" value="1"/>
</dbReference>
<evidence type="ECO:0000259" key="2">
    <source>
        <dbReference type="Pfam" id="PF26082"/>
    </source>
</evidence>
<organism evidence="3 4">
    <name type="scientific">Amniculicola lignicola CBS 123094</name>
    <dbReference type="NCBI Taxonomy" id="1392246"/>
    <lineage>
        <taxon>Eukaryota</taxon>
        <taxon>Fungi</taxon>
        <taxon>Dikarya</taxon>
        <taxon>Ascomycota</taxon>
        <taxon>Pezizomycotina</taxon>
        <taxon>Dothideomycetes</taxon>
        <taxon>Pleosporomycetidae</taxon>
        <taxon>Pleosporales</taxon>
        <taxon>Amniculicolaceae</taxon>
        <taxon>Amniculicola</taxon>
    </lineage>
</organism>
<protein>
    <recommendedName>
        <fullName evidence="2">Oxidoreductase acuF-like C2H2 type zinc-finger domain-containing protein</fullName>
    </recommendedName>
</protein>
<feature type="compositionally biased region" description="Basic and acidic residues" evidence="1">
    <location>
        <begin position="264"/>
        <end position="273"/>
    </location>
</feature>
<name>A0A6A5WYE6_9PLEO</name>
<dbReference type="InterPro" id="IPR058925">
    <property type="entry name" value="zf-C2H2_AcuF"/>
</dbReference>
<feature type="region of interest" description="Disordered" evidence="1">
    <location>
        <begin position="240"/>
        <end position="273"/>
    </location>
</feature>
<evidence type="ECO:0000313" key="3">
    <source>
        <dbReference type="EMBL" id="KAF2004095.1"/>
    </source>
</evidence>
<dbReference type="Proteomes" id="UP000799779">
    <property type="component" value="Unassembled WGS sequence"/>
</dbReference>